<evidence type="ECO:0000313" key="2">
    <source>
        <dbReference type="EMBL" id="SDP11749.1"/>
    </source>
</evidence>
<dbReference type="Proteomes" id="UP000199341">
    <property type="component" value="Unassembled WGS sequence"/>
</dbReference>
<organism evidence="2 3">
    <name type="scientific">Actinacidiphila guanduensis</name>
    <dbReference type="NCBI Taxonomy" id="310781"/>
    <lineage>
        <taxon>Bacteria</taxon>
        <taxon>Bacillati</taxon>
        <taxon>Actinomycetota</taxon>
        <taxon>Actinomycetes</taxon>
        <taxon>Kitasatosporales</taxon>
        <taxon>Streptomycetaceae</taxon>
        <taxon>Actinacidiphila</taxon>
    </lineage>
</organism>
<evidence type="ECO:0000313" key="3">
    <source>
        <dbReference type="Proteomes" id="UP000199341"/>
    </source>
</evidence>
<reference evidence="2 3" key="1">
    <citation type="submission" date="2016-10" db="EMBL/GenBank/DDBJ databases">
        <authorList>
            <person name="de Groot N.N."/>
        </authorList>
    </citation>
    <scope>NUCLEOTIDE SEQUENCE [LARGE SCALE GENOMIC DNA]</scope>
    <source>
        <strain evidence="2 3">CGMCC 4.2022</strain>
    </source>
</reference>
<dbReference type="RefSeq" id="WP_143031785.1">
    <property type="nucleotide sequence ID" value="NZ_FNIE01000017.1"/>
</dbReference>
<dbReference type="AlphaFoldDB" id="A0A1H0Q549"/>
<keyword evidence="3" id="KW-1185">Reference proteome</keyword>
<feature type="compositionally biased region" description="Low complexity" evidence="1">
    <location>
        <begin position="58"/>
        <end position="75"/>
    </location>
</feature>
<evidence type="ECO:0000256" key="1">
    <source>
        <dbReference type="SAM" id="MobiDB-lite"/>
    </source>
</evidence>
<dbReference type="EMBL" id="FNIE01000017">
    <property type="protein sequence ID" value="SDP11749.1"/>
    <property type="molecule type" value="Genomic_DNA"/>
</dbReference>
<name>A0A1H0Q549_9ACTN</name>
<feature type="region of interest" description="Disordered" evidence="1">
    <location>
        <begin position="57"/>
        <end position="89"/>
    </location>
</feature>
<dbReference type="OrthoDB" id="3401652at2"/>
<protein>
    <submittedName>
        <fullName evidence="2">Uncharacterized protein</fullName>
    </submittedName>
</protein>
<gene>
    <name evidence="2" type="ORF">SAMN05216259_117115</name>
</gene>
<dbReference type="STRING" id="310781.SAMN05216259_117115"/>
<sequence>MASLDAMSFLISGRSAPVPGSSAVPTARWSARTISLLCAGATALVLLTACSGGGGSGARVASVPSGPSAAGTAPTAGGGGTADSGRPQLRLDTSDAEKARLENVWSACMHEHGVDYQSVVKDGIHVPDDTDPDFASASKACLSKSPLPPPELSPATNPHYMDDYRAEITCLHRHGLMVEALPDGSGWNFPAGPIPPDAPQLERSCELEAFGG</sequence>
<accession>A0A1H0Q549</accession>
<proteinExistence type="predicted"/>